<dbReference type="Pfam" id="PF09752">
    <property type="entry name" value="ABHD18"/>
    <property type="match status" value="1"/>
</dbReference>
<evidence type="ECO:0008006" key="3">
    <source>
        <dbReference type="Google" id="ProtNLM"/>
    </source>
</evidence>
<protein>
    <recommendedName>
        <fullName evidence="3">Abhydrolase domain-containing 18</fullName>
    </recommendedName>
</protein>
<evidence type="ECO:0000313" key="1">
    <source>
        <dbReference type="EMBL" id="ELY35698.1"/>
    </source>
</evidence>
<name>A0A384KCR1_HALVD</name>
<dbReference type="Gene3D" id="3.40.50.1820">
    <property type="entry name" value="alpha/beta hydrolase"/>
    <property type="match status" value="1"/>
</dbReference>
<dbReference type="SUPFAM" id="SSF53474">
    <property type="entry name" value="alpha/beta-Hydrolases"/>
    <property type="match status" value="1"/>
</dbReference>
<dbReference type="Proteomes" id="UP000011532">
    <property type="component" value="Unassembled WGS sequence"/>
</dbReference>
<reference evidence="2" key="1">
    <citation type="submission" date="2012-11" db="EMBL/GenBank/DDBJ databases">
        <authorList>
            <person name="Becker E.A."/>
            <person name="Seitzer P."/>
            <person name="Tritt A."/>
            <person name="Larsen D."/>
            <person name="Yao A."/>
            <person name="Wu D."/>
            <person name="Darling A."/>
            <person name="Eisen J.A."/>
            <person name="Facciotti M.T."/>
        </authorList>
    </citation>
    <scope>NUCLEOTIDE SEQUENCE [LARGE SCALE GENOMIC DNA]</scope>
    <source>
        <strain evidence="2">ATCC 29605 / DSM 3757 / JCM 8879 / NBRC 14742 / NCIMB 2012 / VKM B-1768 / DS2</strain>
    </source>
</reference>
<proteinExistence type="predicted"/>
<reference evidence="1 2" key="2">
    <citation type="journal article" date="2014" name="PLoS Genet.">
        <title>Phylogenetically driven sequencing of extremely halophilic archaea reveals strategies for static and dynamic osmo-response.</title>
        <authorList>
            <person name="Becker E.A."/>
            <person name="Seitzer P.M."/>
            <person name="Tritt A."/>
            <person name="Larsen D."/>
            <person name="Krusor M."/>
            <person name="Yao A.I."/>
            <person name="Wu D."/>
            <person name="Madern D."/>
            <person name="Eisen J.A."/>
            <person name="Darling A.E."/>
            <person name="Facciotti M.T."/>
        </authorList>
    </citation>
    <scope>NUCLEOTIDE SEQUENCE [LARGE SCALE GENOMIC DNA]</scope>
    <source>
        <strain evidence="2">ATCC 29605 / DSM 3757 / JCM 8879 / NBRC 14742 / NCIMB 2012 / VKM B-1768 / DS2</strain>
    </source>
</reference>
<dbReference type="GeneID" id="8924513"/>
<organism evidence="1 2">
    <name type="scientific">Haloferax volcanii (strain ATCC 29605 / DSM 3757 / JCM 8879 / NBRC 14742 / NCIMB 2012 / VKM B-1768 / DS2)</name>
    <name type="common">Halobacterium volcanii</name>
    <dbReference type="NCBI Taxonomy" id="309800"/>
    <lineage>
        <taxon>Archaea</taxon>
        <taxon>Methanobacteriati</taxon>
        <taxon>Methanobacteriota</taxon>
        <taxon>Stenosarchaea group</taxon>
        <taxon>Halobacteria</taxon>
        <taxon>Halobacteriales</taxon>
        <taxon>Haloferacaceae</taxon>
        <taxon>Haloferax</taxon>
    </lineage>
</organism>
<comment type="caution">
    <text evidence="1">The sequence shown here is derived from an EMBL/GenBank/DDBJ whole genome shotgun (WGS) entry which is preliminary data.</text>
</comment>
<dbReference type="OrthoDB" id="287426at2157"/>
<dbReference type="RefSeq" id="WP_004041575.1">
    <property type="nucleotide sequence ID" value="NC_013967.1"/>
</dbReference>
<dbReference type="EMBL" id="AOHU01000029">
    <property type="protein sequence ID" value="ELY35698.1"/>
    <property type="molecule type" value="Genomic_DNA"/>
</dbReference>
<dbReference type="InterPro" id="IPR019149">
    <property type="entry name" value="ABHD18"/>
</dbReference>
<sequence>MDHLETPAVHRLLTSPAGRLLTSRPFEAFKTRSLPRESGVVRARAAADVALSEGPEAFLREVGAPPAPHLHDRIERALARYARLRGAYDETMDRWERVFWGDGESTPDERVAVERERREVSERRAKPTDIFGFLSKEHLVPPVKFETPPPEDARTRWHHELAEPERLYGFVESSAAEEFPRVERSATVRGPGTVEYLLRFRSPSPHLSDRATARVYEPVDIDANTDGDVDLPTLVFHSGWGMFDDQLTYWPEEESVARALVPEGYRVILPDAPWHGRRELLGRYSGEPYIARAPVGLFTLYSAAALETAVLIDWARTEGAPAVGVGGVSLGGTVALHVGGRCGDWPESMRPDLLFPVGMPGAIDQTLLAGGLTKLLDIDDALDAAGWTGAALHEFAPLLNPPKTPCLAPERVFSFVGSRDEMAPASTARALLDEWGVPRPNRREWDCGHFGVLAHLIRDESFRTTVRRELDAAARDRRNRESVTA</sequence>
<dbReference type="InterPro" id="IPR029058">
    <property type="entry name" value="AB_hydrolase_fold"/>
</dbReference>
<dbReference type="AlphaFoldDB" id="A0A384KCR1"/>
<gene>
    <name evidence="1" type="ORF">C498_03780</name>
</gene>
<evidence type="ECO:0000313" key="2">
    <source>
        <dbReference type="Proteomes" id="UP000011532"/>
    </source>
</evidence>
<accession>A0A384KCR1</accession>